<dbReference type="Proteomes" id="UP001292094">
    <property type="component" value="Unassembled WGS sequence"/>
</dbReference>
<protein>
    <submittedName>
        <fullName evidence="2">Uncharacterized protein</fullName>
    </submittedName>
</protein>
<name>A0AAE1NCR0_9EUCA</name>
<dbReference type="EMBL" id="JAWZYT010006748">
    <property type="protein sequence ID" value="KAK4287604.1"/>
    <property type="molecule type" value="Genomic_DNA"/>
</dbReference>
<accession>A0AAE1NCR0</accession>
<comment type="caution">
    <text evidence="2">The sequence shown here is derived from an EMBL/GenBank/DDBJ whole genome shotgun (WGS) entry which is preliminary data.</text>
</comment>
<gene>
    <name evidence="2" type="ORF">Pmani_039326</name>
</gene>
<sequence length="195" mass="21573">MYLGVSEVAGEFGGATIFLPSKRGQSCIFKEKLTGPLPPLAAISTSSQSDVRHPLESPQPLLESINCHAFCLRAAWKKPQGLGNDQVEHQHLLTSTPSSSITININTNTNTFSTHVIPASVHQNSQTNLNTTLTYHQHNIPTPHTNTTHQHHTPTPHTNTTHQHQHLNLQQTTPTTFTFRLPHTRSSTQEKFSSL</sequence>
<evidence type="ECO:0000313" key="3">
    <source>
        <dbReference type="Proteomes" id="UP001292094"/>
    </source>
</evidence>
<dbReference type="AlphaFoldDB" id="A0AAE1NCR0"/>
<evidence type="ECO:0000256" key="1">
    <source>
        <dbReference type="SAM" id="MobiDB-lite"/>
    </source>
</evidence>
<organism evidence="2 3">
    <name type="scientific">Petrolisthes manimaculis</name>
    <dbReference type="NCBI Taxonomy" id="1843537"/>
    <lineage>
        <taxon>Eukaryota</taxon>
        <taxon>Metazoa</taxon>
        <taxon>Ecdysozoa</taxon>
        <taxon>Arthropoda</taxon>
        <taxon>Crustacea</taxon>
        <taxon>Multicrustacea</taxon>
        <taxon>Malacostraca</taxon>
        <taxon>Eumalacostraca</taxon>
        <taxon>Eucarida</taxon>
        <taxon>Decapoda</taxon>
        <taxon>Pleocyemata</taxon>
        <taxon>Anomura</taxon>
        <taxon>Galatheoidea</taxon>
        <taxon>Porcellanidae</taxon>
        <taxon>Petrolisthes</taxon>
    </lineage>
</organism>
<evidence type="ECO:0000313" key="2">
    <source>
        <dbReference type="EMBL" id="KAK4287604.1"/>
    </source>
</evidence>
<feature type="region of interest" description="Disordered" evidence="1">
    <location>
        <begin position="140"/>
        <end position="161"/>
    </location>
</feature>
<proteinExistence type="predicted"/>
<reference evidence="2" key="1">
    <citation type="submission" date="2023-11" db="EMBL/GenBank/DDBJ databases">
        <title>Genome assemblies of two species of porcelain crab, Petrolisthes cinctipes and Petrolisthes manimaculis (Anomura: Porcellanidae).</title>
        <authorList>
            <person name="Angst P."/>
        </authorList>
    </citation>
    <scope>NUCLEOTIDE SEQUENCE</scope>
    <source>
        <strain evidence="2">PB745_02</strain>
        <tissue evidence="2">Gill</tissue>
    </source>
</reference>
<keyword evidence="3" id="KW-1185">Reference proteome</keyword>